<dbReference type="EMBL" id="JWZT01004661">
    <property type="protein sequence ID" value="KII63514.1"/>
    <property type="molecule type" value="Genomic_DNA"/>
</dbReference>
<dbReference type="InterPro" id="IPR002931">
    <property type="entry name" value="Transglutaminase-like"/>
</dbReference>
<name>A0A0C2MGP2_THEKT</name>
<gene>
    <name evidence="2" type="ORF">RF11_08043</name>
</gene>
<dbReference type="AlphaFoldDB" id="A0A0C2MGP2"/>
<dbReference type="GO" id="GO:0016740">
    <property type="term" value="F:transferase activity"/>
    <property type="evidence" value="ECO:0007669"/>
    <property type="project" value="UniProtKB-KW"/>
</dbReference>
<dbReference type="Gene3D" id="3.90.260.10">
    <property type="entry name" value="Transglutaminase-like"/>
    <property type="match status" value="1"/>
</dbReference>
<keyword evidence="3" id="KW-1185">Reference proteome</keyword>
<dbReference type="InterPro" id="IPR036985">
    <property type="entry name" value="Transglutaminase-like_sf"/>
</dbReference>
<dbReference type="Proteomes" id="UP000031668">
    <property type="component" value="Unassembled WGS sequence"/>
</dbReference>
<dbReference type="SUPFAM" id="SSF54001">
    <property type="entry name" value="Cysteine proteinases"/>
    <property type="match status" value="1"/>
</dbReference>
<accession>A0A0C2MGP2</accession>
<evidence type="ECO:0000259" key="1">
    <source>
        <dbReference type="Pfam" id="PF01841"/>
    </source>
</evidence>
<protein>
    <submittedName>
        <fullName evidence="2">Protein-glutamine gamma-glutamyltransferase 2</fullName>
    </submittedName>
</protein>
<dbReference type="Pfam" id="PF01841">
    <property type="entry name" value="Transglut_core"/>
    <property type="match status" value="1"/>
</dbReference>
<keyword evidence="2" id="KW-0808">Transferase</keyword>
<dbReference type="OrthoDB" id="437511at2759"/>
<feature type="domain" description="Transglutaminase-like" evidence="1">
    <location>
        <begin position="65"/>
        <end position="94"/>
    </location>
</feature>
<organism evidence="2 3">
    <name type="scientific">Thelohanellus kitauei</name>
    <name type="common">Myxosporean</name>
    <dbReference type="NCBI Taxonomy" id="669202"/>
    <lineage>
        <taxon>Eukaryota</taxon>
        <taxon>Metazoa</taxon>
        <taxon>Cnidaria</taxon>
        <taxon>Myxozoa</taxon>
        <taxon>Myxosporea</taxon>
        <taxon>Bivalvulida</taxon>
        <taxon>Platysporina</taxon>
        <taxon>Myxobolidae</taxon>
        <taxon>Thelohanellus</taxon>
    </lineage>
</organism>
<evidence type="ECO:0000313" key="3">
    <source>
        <dbReference type="Proteomes" id="UP000031668"/>
    </source>
</evidence>
<dbReference type="InterPro" id="IPR038765">
    <property type="entry name" value="Papain-like_cys_pep_sf"/>
</dbReference>
<comment type="caution">
    <text evidence="2">The sequence shown here is derived from an EMBL/GenBank/DDBJ whole genome shotgun (WGS) entry which is preliminary data.</text>
</comment>
<reference evidence="2 3" key="1">
    <citation type="journal article" date="2014" name="Genome Biol. Evol.">
        <title>The genome of the myxosporean Thelohanellus kitauei shows adaptations to nutrient acquisition within its fish host.</title>
        <authorList>
            <person name="Yang Y."/>
            <person name="Xiong J."/>
            <person name="Zhou Z."/>
            <person name="Huo F."/>
            <person name="Miao W."/>
            <person name="Ran C."/>
            <person name="Liu Y."/>
            <person name="Zhang J."/>
            <person name="Feng J."/>
            <person name="Wang M."/>
            <person name="Wang M."/>
            <person name="Wang L."/>
            <person name="Yao B."/>
        </authorList>
    </citation>
    <scope>NUCLEOTIDE SEQUENCE [LARGE SCALE GENOMIC DNA]</scope>
    <source>
        <strain evidence="2">Wuqing</strain>
    </source>
</reference>
<evidence type="ECO:0000313" key="2">
    <source>
        <dbReference type="EMBL" id="KII63514.1"/>
    </source>
</evidence>
<proteinExistence type="predicted"/>
<sequence length="123" mass="14219">MKLVCTLELNQKAHRHDFMVVNSDGQNGIIVGKWDRNPTPLKEFESVDKCLRDFSIDTSGPVRFGQCFELNVTMCCLLRSIGIGCRIVTGRNILRNPSLEWPTRPLKWLDAKIFDVENFYNTW</sequence>